<feature type="transmembrane region" description="Helical" evidence="1">
    <location>
        <begin position="135"/>
        <end position="154"/>
    </location>
</feature>
<dbReference type="EMBL" id="LT629799">
    <property type="protein sequence ID" value="SDV00715.1"/>
    <property type="molecule type" value="Genomic_DNA"/>
</dbReference>
<dbReference type="PANTHER" id="PTHR34980:SF2">
    <property type="entry name" value="INNER MEMBRANE PROTEIN YHAH-RELATED"/>
    <property type="match status" value="1"/>
</dbReference>
<keyword evidence="1" id="KW-1133">Transmembrane helix</keyword>
<keyword evidence="3" id="KW-1185">Reference proteome</keyword>
<dbReference type="RefSeq" id="WP_091076892.1">
    <property type="nucleotide sequence ID" value="NZ_LT629799.1"/>
</dbReference>
<keyword evidence="1" id="KW-0472">Membrane</keyword>
<evidence type="ECO:0000313" key="3">
    <source>
        <dbReference type="Proteomes" id="UP000198825"/>
    </source>
</evidence>
<evidence type="ECO:0000313" key="2">
    <source>
        <dbReference type="EMBL" id="SDV00715.1"/>
    </source>
</evidence>
<dbReference type="Pfam" id="PF05656">
    <property type="entry name" value="DUF805"/>
    <property type="match status" value="1"/>
</dbReference>
<reference evidence="3" key="1">
    <citation type="submission" date="2016-10" db="EMBL/GenBank/DDBJ databases">
        <authorList>
            <person name="Varghese N."/>
            <person name="Submissions S."/>
        </authorList>
    </citation>
    <scope>NUCLEOTIDE SEQUENCE [LARGE SCALE GENOMIC DNA]</scope>
    <source>
        <strain evidence="3">DSM 21743</strain>
    </source>
</reference>
<keyword evidence="1" id="KW-0812">Transmembrane</keyword>
<evidence type="ECO:0000256" key="1">
    <source>
        <dbReference type="SAM" id="Phobius"/>
    </source>
</evidence>
<accession>A0A1H2N6J9</accession>
<name>A0A1H2N6J9_9ACTN</name>
<organism evidence="2 3">
    <name type="scientific">Microlunatus sagamiharensis</name>
    <dbReference type="NCBI Taxonomy" id="546874"/>
    <lineage>
        <taxon>Bacteria</taxon>
        <taxon>Bacillati</taxon>
        <taxon>Actinomycetota</taxon>
        <taxon>Actinomycetes</taxon>
        <taxon>Propionibacteriales</taxon>
        <taxon>Propionibacteriaceae</taxon>
        <taxon>Microlunatus</taxon>
    </lineage>
</organism>
<dbReference type="InterPro" id="IPR008523">
    <property type="entry name" value="DUF805"/>
</dbReference>
<dbReference type="Proteomes" id="UP000198825">
    <property type="component" value="Chromosome I"/>
</dbReference>
<protein>
    <submittedName>
        <fullName evidence="2">Uncharacterized membrane protein YhaH, DUF805 family</fullName>
    </submittedName>
</protein>
<sequence>MEFSGRGPSWEDRLLKLGQTGTIDGRGARDQPVYGASSWQAAELFWTRYVTFSGRASRSEFWWWMILAALVAVVLEVVRFVAVGGSIALWWADYSSPSYFSPTSLPGTLWALATFVPSLALNARRLHDTNRSGGWQLIVLVPVVGWVWLLVLCAQRSDPRGERYDRAFTVSPAT</sequence>
<dbReference type="OrthoDB" id="9812349at2"/>
<proteinExistence type="predicted"/>
<feature type="transmembrane region" description="Helical" evidence="1">
    <location>
        <begin position="61"/>
        <end position="92"/>
    </location>
</feature>
<dbReference type="AlphaFoldDB" id="A0A1H2N6J9"/>
<dbReference type="PANTHER" id="PTHR34980">
    <property type="entry name" value="INNER MEMBRANE PROTEIN-RELATED-RELATED"/>
    <property type="match status" value="1"/>
</dbReference>
<feature type="transmembrane region" description="Helical" evidence="1">
    <location>
        <begin position="104"/>
        <end position="123"/>
    </location>
</feature>
<dbReference type="GO" id="GO:0005886">
    <property type="term" value="C:plasma membrane"/>
    <property type="evidence" value="ECO:0007669"/>
    <property type="project" value="TreeGrafter"/>
</dbReference>
<gene>
    <name evidence="2" type="ORF">SAMN04488544_3361</name>
</gene>